<proteinExistence type="predicted"/>
<name>A0A5C3E2T7_9BASI</name>
<dbReference type="Proteomes" id="UP000324022">
    <property type="component" value="Unassembled WGS sequence"/>
</dbReference>
<keyword evidence="4" id="KW-1185">Reference proteome</keyword>
<dbReference type="AlphaFoldDB" id="A0A5C3E2T7"/>
<keyword evidence="2" id="KW-1133">Transmembrane helix</keyword>
<sequence>MLFPRVISFATVVALMAASCVWSWYIRPDAAIWNYGEQISTGVQRLNRFLDQLAEAGYHRPPPNAAQDFFNMMDRRGFFTRGGANELQAREWNFYYQPIFEQYQREQEAAARAAARAAQEEREAAARAAQEEQAGEHASEDPAVWAAALSAWGAERPQAPRRSRWWRG</sequence>
<gene>
    <name evidence="3" type="ORF">UTRI_10135</name>
</gene>
<feature type="region of interest" description="Disordered" evidence="1">
    <location>
        <begin position="115"/>
        <end position="141"/>
    </location>
</feature>
<evidence type="ECO:0000313" key="4">
    <source>
        <dbReference type="Proteomes" id="UP000324022"/>
    </source>
</evidence>
<keyword evidence="2" id="KW-0812">Transmembrane</keyword>
<evidence type="ECO:0000256" key="2">
    <source>
        <dbReference type="SAM" id="Phobius"/>
    </source>
</evidence>
<feature type="transmembrane region" description="Helical" evidence="2">
    <location>
        <begin position="6"/>
        <end position="25"/>
    </location>
</feature>
<keyword evidence="2" id="KW-0472">Membrane</keyword>
<evidence type="ECO:0000256" key="1">
    <source>
        <dbReference type="SAM" id="MobiDB-lite"/>
    </source>
</evidence>
<accession>A0A5C3E2T7</accession>
<protein>
    <submittedName>
        <fullName evidence="3">Uncharacterized protein</fullName>
    </submittedName>
</protein>
<organism evidence="3 4">
    <name type="scientific">Ustilago trichophora</name>
    <dbReference type="NCBI Taxonomy" id="86804"/>
    <lineage>
        <taxon>Eukaryota</taxon>
        <taxon>Fungi</taxon>
        <taxon>Dikarya</taxon>
        <taxon>Basidiomycota</taxon>
        <taxon>Ustilaginomycotina</taxon>
        <taxon>Ustilaginomycetes</taxon>
        <taxon>Ustilaginales</taxon>
        <taxon>Ustilaginaceae</taxon>
        <taxon>Ustilago</taxon>
    </lineage>
</organism>
<dbReference type="EMBL" id="OOIN01000006">
    <property type="protein sequence ID" value="SPO23836.1"/>
    <property type="molecule type" value="Genomic_DNA"/>
</dbReference>
<dbReference type="PROSITE" id="PS51257">
    <property type="entry name" value="PROKAR_LIPOPROTEIN"/>
    <property type="match status" value="1"/>
</dbReference>
<evidence type="ECO:0000313" key="3">
    <source>
        <dbReference type="EMBL" id="SPO23836.1"/>
    </source>
</evidence>
<reference evidence="3 4" key="1">
    <citation type="submission" date="2018-03" db="EMBL/GenBank/DDBJ databases">
        <authorList>
            <person name="Guldener U."/>
        </authorList>
    </citation>
    <scope>NUCLEOTIDE SEQUENCE [LARGE SCALE GENOMIC DNA]</scope>
    <source>
        <strain evidence="3 4">NBRC100155</strain>
    </source>
</reference>